<dbReference type="Proteomes" id="UP001149813">
    <property type="component" value="Unassembled WGS sequence"/>
</dbReference>
<dbReference type="Pfam" id="PF07297">
    <property type="entry name" value="DPM2"/>
    <property type="match status" value="1"/>
</dbReference>
<name>A0A9W7XYG5_9FUNG</name>
<dbReference type="InterPro" id="IPR009914">
    <property type="entry name" value="DPM2"/>
</dbReference>
<dbReference type="GO" id="GO:0180047">
    <property type="term" value="P:dolichol phosphate mannose biosynthetic process"/>
    <property type="evidence" value="ECO:0007669"/>
    <property type="project" value="InterPro"/>
</dbReference>
<reference evidence="8" key="1">
    <citation type="submission" date="2022-07" db="EMBL/GenBank/DDBJ databases">
        <title>Phylogenomic reconstructions and comparative analyses of Kickxellomycotina fungi.</title>
        <authorList>
            <person name="Reynolds N.K."/>
            <person name="Stajich J.E."/>
            <person name="Barry K."/>
            <person name="Grigoriev I.V."/>
            <person name="Crous P."/>
            <person name="Smith M.E."/>
        </authorList>
    </citation>
    <scope>NUCLEOTIDE SEQUENCE</scope>
    <source>
        <strain evidence="8">NBRC 32514</strain>
    </source>
</reference>
<evidence type="ECO:0000256" key="6">
    <source>
        <dbReference type="ARBA" id="ARBA00023136"/>
    </source>
</evidence>
<comment type="subunit">
    <text evidence="7">Component of the dolichol-phosphate mannose (DPM) synthase complex.</text>
</comment>
<evidence type="ECO:0000256" key="3">
    <source>
        <dbReference type="ARBA" id="ARBA00022692"/>
    </source>
</evidence>
<keyword evidence="4 7" id="KW-0256">Endoplasmic reticulum</keyword>
<feature type="transmembrane region" description="Helical" evidence="7">
    <location>
        <begin position="12"/>
        <end position="34"/>
    </location>
</feature>
<evidence type="ECO:0000256" key="1">
    <source>
        <dbReference type="ARBA" id="ARBA00004477"/>
    </source>
</evidence>
<comment type="pathway">
    <text evidence="7">Protein modification; protein glycosylation.</text>
</comment>
<dbReference type="GO" id="GO:0033185">
    <property type="term" value="C:dolichol-phosphate-mannose synthase complex"/>
    <property type="evidence" value="ECO:0007669"/>
    <property type="project" value="TreeGrafter"/>
</dbReference>
<sequence>MSQINDKAVGAALLGIGSFVFAYYSVWTLVIPFVDKDHPARMLFPPQWYAIALPVFLLVVGVTAIFGFLSFVMLKSAKSAAKKST</sequence>
<evidence type="ECO:0000313" key="9">
    <source>
        <dbReference type="Proteomes" id="UP001149813"/>
    </source>
</evidence>
<comment type="subcellular location">
    <subcellularLocation>
        <location evidence="1 7">Endoplasmic reticulum membrane</location>
        <topology evidence="1 7">Multi-pass membrane protein</topology>
    </subcellularLocation>
</comment>
<evidence type="ECO:0000256" key="5">
    <source>
        <dbReference type="ARBA" id="ARBA00022989"/>
    </source>
</evidence>
<comment type="caution">
    <text evidence="8">The sequence shown here is derived from an EMBL/GenBank/DDBJ whole genome shotgun (WGS) entry which is preliminary data.</text>
</comment>
<dbReference type="OrthoDB" id="311279at2759"/>
<proteinExistence type="inferred from homology"/>
<keyword evidence="3 7" id="KW-0812">Transmembrane</keyword>
<dbReference type="GO" id="GO:0030234">
    <property type="term" value="F:enzyme regulator activity"/>
    <property type="evidence" value="ECO:0007669"/>
    <property type="project" value="UniProtKB-UniRule"/>
</dbReference>
<evidence type="ECO:0000256" key="4">
    <source>
        <dbReference type="ARBA" id="ARBA00022824"/>
    </source>
</evidence>
<keyword evidence="9" id="KW-1185">Reference proteome</keyword>
<comment type="similarity">
    <text evidence="2 7">Belongs to the DPM2 family.</text>
</comment>
<evidence type="ECO:0000256" key="2">
    <source>
        <dbReference type="ARBA" id="ARBA00005478"/>
    </source>
</evidence>
<dbReference type="PANTHER" id="PTHR15039">
    <property type="entry name" value="DOLICHOL PHOSPHATE-MANNOSE BIOSYNTHESIS REGULATORY PROTEIN"/>
    <property type="match status" value="1"/>
</dbReference>
<dbReference type="EMBL" id="JANBOJ010000272">
    <property type="protein sequence ID" value="KAJ1720315.1"/>
    <property type="molecule type" value="Genomic_DNA"/>
</dbReference>
<dbReference type="GO" id="GO:0005789">
    <property type="term" value="C:endoplasmic reticulum membrane"/>
    <property type="evidence" value="ECO:0007669"/>
    <property type="project" value="UniProtKB-SubCell"/>
</dbReference>
<accession>A0A9W7XYG5</accession>
<protein>
    <recommendedName>
        <fullName evidence="7">Dolichol phosphate-mannose biosynthesis regulatory protein</fullName>
    </recommendedName>
</protein>
<feature type="transmembrane region" description="Helical" evidence="7">
    <location>
        <begin position="46"/>
        <end position="74"/>
    </location>
</feature>
<gene>
    <name evidence="8" type="primary">dpm2</name>
    <name evidence="8" type="ORF">LPJ53_005046</name>
</gene>
<organism evidence="8 9">
    <name type="scientific">Coemansia erecta</name>
    <dbReference type="NCBI Taxonomy" id="147472"/>
    <lineage>
        <taxon>Eukaryota</taxon>
        <taxon>Fungi</taxon>
        <taxon>Fungi incertae sedis</taxon>
        <taxon>Zoopagomycota</taxon>
        <taxon>Kickxellomycotina</taxon>
        <taxon>Kickxellomycetes</taxon>
        <taxon>Kickxellales</taxon>
        <taxon>Kickxellaceae</taxon>
        <taxon>Coemansia</taxon>
    </lineage>
</organism>
<dbReference type="PANTHER" id="PTHR15039:SF11">
    <property type="entry name" value="DOLICHOL PHOSPHATE-MANNOSE BIOSYNTHESIS REGULATORY PROTEIN"/>
    <property type="match status" value="1"/>
</dbReference>
<keyword evidence="5 7" id="KW-1133">Transmembrane helix</keyword>
<evidence type="ECO:0000313" key="8">
    <source>
        <dbReference type="EMBL" id="KAJ1720315.1"/>
    </source>
</evidence>
<dbReference type="AlphaFoldDB" id="A0A9W7XYG5"/>
<dbReference type="GO" id="GO:0006506">
    <property type="term" value="P:GPI anchor biosynthetic process"/>
    <property type="evidence" value="ECO:0007669"/>
    <property type="project" value="TreeGrafter"/>
</dbReference>
<comment type="function">
    <text evidence="7">Regulatory subunit of the dolichol-phosphate mannose (DPM) synthase complex; essential for the ER localization.</text>
</comment>
<evidence type="ECO:0000256" key="7">
    <source>
        <dbReference type="RuleBase" id="RU365084"/>
    </source>
</evidence>
<keyword evidence="6 7" id="KW-0472">Membrane</keyword>